<dbReference type="GO" id="GO:0006310">
    <property type="term" value="P:DNA recombination"/>
    <property type="evidence" value="ECO:0007669"/>
    <property type="project" value="UniProtKB-KW"/>
</dbReference>
<feature type="compositionally biased region" description="Polar residues" evidence="14">
    <location>
        <begin position="586"/>
        <end position="601"/>
    </location>
</feature>
<comment type="cofactor">
    <cofactor evidence="1 13">
        <name>Mg(2+)</name>
        <dbReference type="ChEBI" id="CHEBI:18420"/>
    </cofactor>
</comment>
<protein>
    <recommendedName>
        <fullName evidence="13">ATP-dependent DNA helicase</fullName>
        <ecNumber evidence="13">5.6.2.3</ecNumber>
    </recommendedName>
</protein>
<name>A0AA88GSE1_NAELO</name>
<dbReference type="Pfam" id="PF05970">
    <property type="entry name" value="PIF1"/>
    <property type="match status" value="1"/>
</dbReference>
<dbReference type="SMART" id="SM00678">
    <property type="entry name" value="WWE"/>
    <property type="match status" value="1"/>
</dbReference>
<keyword evidence="11" id="KW-0413">Isomerase</keyword>
<dbReference type="GO" id="GO:0000723">
    <property type="term" value="P:telomere maintenance"/>
    <property type="evidence" value="ECO:0007669"/>
    <property type="project" value="InterPro"/>
</dbReference>
<evidence type="ECO:0000256" key="12">
    <source>
        <dbReference type="ARBA" id="ARBA00048954"/>
    </source>
</evidence>
<evidence type="ECO:0000256" key="11">
    <source>
        <dbReference type="ARBA" id="ARBA00023235"/>
    </source>
</evidence>
<sequence length="691" mass="79024">MNGMSDEQKQVMEKVRRGESLVVTGCAGTGKSYLLHKMVSMLKMLDKNYAVTAATGIAAVNIGGVTLHSLLGLDPDGNCNAIWGKKKDIKSLEVLIIDEISMVSAELFEVTSFLISLVCFYSDIKRQHNLNQKRNDQIKWTLGRIYDQAIPFYLVEGFPHFGGKQIILSGDFMQLNPVPRRFNDSDGSYNNSGKDKQFMFQSPLFYKIFKPENIVLLKQIFRQTDQPEFLKVLSEVRTGNISTETINFLKNLQNNTLSSVNGVLPTMLYTTNKDVDKENDYHLNMLTTESQHFYTETIDLYGNIPKPMYNQVKKILDNQIPESIVLKVGAQVVLTKNIDKKHVNGSRGVVIGFKTFGQLHIEEWQKHRFSRFSPTWRFNIMVPQIRFMDNSTSYIPPCVFRIHGPKVNGAETEMWRMGFPFKLAWAITVHKSQGMTLDYCKVNLSNVFCPGLCYVALSRVKRAENMQLVDINWKKLNYVNADSKKFYQDLNDNCLTDTRHNLTSSLSSSSNSSSSSSVTNTSPLRKRAFHEHSSQNFRVTSSSSGSVSQFNFALPSSSQEHTSSCSDPITPLSFQAPSKKIKQESTEIQMTHPSQSQQSLPKTELKSETVVLWYWQNNSNWKVYDQLSQQIENAYQEYRKSGESSSKQQFSVSDLHMIDFKLMKQINKQESWRTRKVKREEQFVTKLTKIE</sequence>
<dbReference type="PANTHER" id="PTHR47642">
    <property type="entry name" value="ATP-DEPENDENT DNA HELICASE"/>
    <property type="match status" value="1"/>
</dbReference>
<dbReference type="GO" id="GO:0008270">
    <property type="term" value="F:zinc ion binding"/>
    <property type="evidence" value="ECO:0007669"/>
    <property type="project" value="InterPro"/>
</dbReference>
<evidence type="ECO:0000313" key="16">
    <source>
        <dbReference type="EMBL" id="KAG2383712.1"/>
    </source>
</evidence>
<keyword evidence="5 13" id="KW-0378">Hydrolase</keyword>
<dbReference type="Proteomes" id="UP000816034">
    <property type="component" value="Unassembled WGS sequence"/>
</dbReference>
<dbReference type="GO" id="GO:0005524">
    <property type="term" value="F:ATP binding"/>
    <property type="evidence" value="ECO:0007669"/>
    <property type="project" value="UniProtKB-KW"/>
</dbReference>
<keyword evidence="7 13" id="KW-0067">ATP-binding</keyword>
<dbReference type="Pfam" id="PF02825">
    <property type="entry name" value="WWE"/>
    <property type="match status" value="1"/>
</dbReference>
<comment type="catalytic activity">
    <reaction evidence="12 13">
        <text>ATP + H2O = ADP + phosphate + H(+)</text>
        <dbReference type="Rhea" id="RHEA:13065"/>
        <dbReference type="ChEBI" id="CHEBI:15377"/>
        <dbReference type="ChEBI" id="CHEBI:15378"/>
        <dbReference type="ChEBI" id="CHEBI:30616"/>
        <dbReference type="ChEBI" id="CHEBI:43474"/>
        <dbReference type="ChEBI" id="CHEBI:456216"/>
        <dbReference type="EC" id="5.6.2.3"/>
    </reaction>
</comment>
<keyword evidence="6 13" id="KW-0347">Helicase</keyword>
<evidence type="ECO:0000313" key="17">
    <source>
        <dbReference type="Proteomes" id="UP000816034"/>
    </source>
</evidence>
<evidence type="ECO:0000256" key="5">
    <source>
        <dbReference type="ARBA" id="ARBA00022801"/>
    </source>
</evidence>
<dbReference type="AlphaFoldDB" id="A0AA88GSE1"/>
<dbReference type="CDD" id="cd18809">
    <property type="entry name" value="SF1_C_RecD"/>
    <property type="match status" value="1"/>
</dbReference>
<dbReference type="SUPFAM" id="SSF52540">
    <property type="entry name" value="P-loop containing nucleoside triphosphate hydrolases"/>
    <property type="match status" value="2"/>
</dbReference>
<comment type="similarity">
    <text evidence="2">Belongs to the helicase family. PIF1 subfamily.</text>
</comment>
<evidence type="ECO:0000256" key="1">
    <source>
        <dbReference type="ARBA" id="ARBA00001946"/>
    </source>
</evidence>
<dbReference type="SUPFAM" id="SSF117839">
    <property type="entry name" value="WWE domain"/>
    <property type="match status" value="1"/>
</dbReference>
<keyword evidence="8" id="KW-0238">DNA-binding</keyword>
<dbReference type="InterPro" id="IPR018123">
    <property type="entry name" value="WWE-dom_subgr"/>
</dbReference>
<feature type="region of interest" description="Disordered" evidence="14">
    <location>
        <begin position="577"/>
        <end position="602"/>
    </location>
</feature>
<evidence type="ECO:0000256" key="6">
    <source>
        <dbReference type="ARBA" id="ARBA00022806"/>
    </source>
</evidence>
<gene>
    <name evidence="16" type="ORF">C9374_004383</name>
</gene>
<keyword evidence="3 13" id="KW-0547">Nucleotide-binding</keyword>
<evidence type="ECO:0000256" key="14">
    <source>
        <dbReference type="SAM" id="MobiDB-lite"/>
    </source>
</evidence>
<reference evidence="16 17" key="1">
    <citation type="journal article" date="2018" name="BMC Genomics">
        <title>The genome of Naegleria lovaniensis, the basis for a comparative approach to unravel pathogenicity factors of the human pathogenic amoeba N. fowleri.</title>
        <authorList>
            <person name="Liechti N."/>
            <person name="Schurch N."/>
            <person name="Bruggmann R."/>
            <person name="Wittwer M."/>
        </authorList>
    </citation>
    <scope>NUCLEOTIDE SEQUENCE [LARGE SCALE GENOMIC DNA]</scope>
    <source>
        <strain evidence="16 17">ATCC 30569</strain>
    </source>
</reference>
<dbReference type="PROSITE" id="PS50918">
    <property type="entry name" value="WWE"/>
    <property type="match status" value="1"/>
</dbReference>
<evidence type="ECO:0000256" key="4">
    <source>
        <dbReference type="ARBA" id="ARBA00022763"/>
    </source>
</evidence>
<dbReference type="InterPro" id="IPR051055">
    <property type="entry name" value="PIF1_helicase"/>
</dbReference>
<comment type="caution">
    <text evidence="16">The sequence shown here is derived from an EMBL/GenBank/DDBJ whole genome shotgun (WGS) entry which is preliminary data.</text>
</comment>
<dbReference type="InterPro" id="IPR010285">
    <property type="entry name" value="DNA_helicase_pif1-like_DEAD"/>
</dbReference>
<feature type="domain" description="WWE" evidence="15">
    <location>
        <begin position="599"/>
        <end position="679"/>
    </location>
</feature>
<evidence type="ECO:0000256" key="3">
    <source>
        <dbReference type="ARBA" id="ARBA00022741"/>
    </source>
</evidence>
<proteinExistence type="inferred from homology"/>
<evidence type="ECO:0000256" key="8">
    <source>
        <dbReference type="ARBA" id="ARBA00023125"/>
    </source>
</evidence>
<dbReference type="PANTHER" id="PTHR47642:SF5">
    <property type="entry name" value="ATP-DEPENDENT DNA HELICASE"/>
    <property type="match status" value="1"/>
</dbReference>
<feature type="region of interest" description="Disordered" evidence="14">
    <location>
        <begin position="505"/>
        <end position="524"/>
    </location>
</feature>
<feature type="compositionally biased region" description="Low complexity" evidence="14">
    <location>
        <begin position="505"/>
        <end position="522"/>
    </location>
</feature>
<dbReference type="Gene3D" id="3.40.50.300">
    <property type="entry name" value="P-loop containing nucleotide triphosphate hydrolases"/>
    <property type="match status" value="1"/>
</dbReference>
<evidence type="ECO:0000259" key="15">
    <source>
        <dbReference type="PROSITE" id="PS50918"/>
    </source>
</evidence>
<dbReference type="GO" id="GO:0016787">
    <property type="term" value="F:hydrolase activity"/>
    <property type="evidence" value="ECO:0007669"/>
    <property type="project" value="UniProtKB-KW"/>
</dbReference>
<dbReference type="InterPro" id="IPR004170">
    <property type="entry name" value="WWE_dom"/>
</dbReference>
<keyword evidence="17" id="KW-1185">Reference proteome</keyword>
<keyword evidence="4 13" id="KW-0227">DNA damage</keyword>
<evidence type="ECO:0000256" key="9">
    <source>
        <dbReference type="ARBA" id="ARBA00023172"/>
    </source>
</evidence>
<evidence type="ECO:0000256" key="13">
    <source>
        <dbReference type="RuleBase" id="RU363044"/>
    </source>
</evidence>
<dbReference type="GO" id="GO:0043139">
    <property type="term" value="F:5'-3' DNA helicase activity"/>
    <property type="evidence" value="ECO:0007669"/>
    <property type="project" value="UniProtKB-EC"/>
</dbReference>
<dbReference type="InterPro" id="IPR049163">
    <property type="entry name" value="Pif1-like_2B_dom"/>
</dbReference>
<dbReference type="InterPro" id="IPR027417">
    <property type="entry name" value="P-loop_NTPase"/>
</dbReference>
<evidence type="ECO:0000256" key="7">
    <source>
        <dbReference type="ARBA" id="ARBA00022840"/>
    </source>
</evidence>
<dbReference type="Pfam" id="PF21530">
    <property type="entry name" value="Pif1_2B_dom"/>
    <property type="match status" value="1"/>
</dbReference>
<accession>A0AA88GSE1</accession>
<dbReference type="InterPro" id="IPR037197">
    <property type="entry name" value="WWE_dom_sf"/>
</dbReference>
<dbReference type="EC" id="5.6.2.3" evidence="13"/>
<evidence type="ECO:0000256" key="10">
    <source>
        <dbReference type="ARBA" id="ARBA00023204"/>
    </source>
</evidence>
<dbReference type="RefSeq" id="XP_044549391.1">
    <property type="nucleotide sequence ID" value="XM_044694016.1"/>
</dbReference>
<keyword evidence="9 13" id="KW-0233">DNA recombination</keyword>
<dbReference type="EMBL" id="PYSW02000020">
    <property type="protein sequence ID" value="KAG2383712.1"/>
    <property type="molecule type" value="Genomic_DNA"/>
</dbReference>
<dbReference type="GeneID" id="68096838"/>
<dbReference type="Gene3D" id="3.30.720.50">
    <property type="match status" value="1"/>
</dbReference>
<evidence type="ECO:0000256" key="2">
    <source>
        <dbReference type="ARBA" id="ARBA00009781"/>
    </source>
</evidence>
<dbReference type="GO" id="GO:0006281">
    <property type="term" value="P:DNA repair"/>
    <property type="evidence" value="ECO:0007669"/>
    <property type="project" value="UniProtKB-KW"/>
</dbReference>
<organism evidence="16 17">
    <name type="scientific">Naegleria lovaniensis</name>
    <name type="common">Amoeba</name>
    <dbReference type="NCBI Taxonomy" id="51637"/>
    <lineage>
        <taxon>Eukaryota</taxon>
        <taxon>Discoba</taxon>
        <taxon>Heterolobosea</taxon>
        <taxon>Tetramitia</taxon>
        <taxon>Eutetramitia</taxon>
        <taxon>Vahlkampfiidae</taxon>
        <taxon>Naegleria</taxon>
    </lineage>
</organism>
<keyword evidence="10 13" id="KW-0234">DNA repair</keyword>